<dbReference type="PANTHER" id="PTHR37305:SF1">
    <property type="entry name" value="MEMBRANE PROTEIN"/>
    <property type="match status" value="1"/>
</dbReference>
<feature type="transmembrane region" description="Helical" evidence="1">
    <location>
        <begin position="59"/>
        <end position="78"/>
    </location>
</feature>
<feature type="transmembrane region" description="Helical" evidence="1">
    <location>
        <begin position="229"/>
        <end position="252"/>
    </location>
</feature>
<protein>
    <submittedName>
        <fullName evidence="2">ABC transporter permease</fullName>
    </submittedName>
</protein>
<feature type="transmembrane region" description="Helical" evidence="1">
    <location>
        <begin position="175"/>
        <end position="194"/>
    </location>
</feature>
<keyword evidence="3" id="KW-1185">Reference proteome</keyword>
<keyword evidence="1" id="KW-0812">Transmembrane</keyword>
<evidence type="ECO:0000313" key="2">
    <source>
        <dbReference type="EMBL" id="MBU3874845.1"/>
    </source>
</evidence>
<evidence type="ECO:0000256" key="1">
    <source>
        <dbReference type="SAM" id="Phobius"/>
    </source>
</evidence>
<evidence type="ECO:0000313" key="3">
    <source>
        <dbReference type="Proteomes" id="UP000723714"/>
    </source>
</evidence>
<dbReference type="RefSeq" id="WP_216239411.1">
    <property type="nucleotide sequence ID" value="NZ_JABACJ020000002.1"/>
</dbReference>
<proteinExistence type="predicted"/>
<sequence>MLNYIKSELYRVSHGKEVYLFTGILAVLSVLMNGVLYLFHTFTPDFPYGAIRFSLNTLTSSMEFLFFAGMLLAGFLISDEHKNGTLKNTVSFGITRVQIFTGKCIVCSIASFLSMLVIMIFYYGSAYLILTGPDEVTLMDRLRGIAANLPMAFASVILIVALMSMIKREMIAMMLWMFIIVFLPIITFFLGLKIDWLNPVAEWMPRNYLNMEVIANMSHYQVLWDTPEGMAKCLISGIIGMIVFYMIGWIGFRKKELV</sequence>
<accession>A0ABS6D019</accession>
<organism evidence="2 3">
    <name type="scientific">Faecalicatena faecalis</name>
    <dbReference type="NCBI Taxonomy" id="2726362"/>
    <lineage>
        <taxon>Bacteria</taxon>
        <taxon>Bacillati</taxon>
        <taxon>Bacillota</taxon>
        <taxon>Clostridia</taxon>
        <taxon>Lachnospirales</taxon>
        <taxon>Lachnospiraceae</taxon>
        <taxon>Faecalicatena</taxon>
    </lineage>
</organism>
<feature type="transmembrane region" description="Helical" evidence="1">
    <location>
        <begin position="99"/>
        <end position="124"/>
    </location>
</feature>
<gene>
    <name evidence="2" type="ORF">HGO97_003325</name>
</gene>
<name>A0ABS6D019_9FIRM</name>
<keyword evidence="1" id="KW-1133">Transmembrane helix</keyword>
<comment type="caution">
    <text evidence="2">The sequence shown here is derived from an EMBL/GenBank/DDBJ whole genome shotgun (WGS) entry which is preliminary data.</text>
</comment>
<dbReference type="PANTHER" id="PTHR37305">
    <property type="entry name" value="INTEGRAL MEMBRANE PROTEIN-RELATED"/>
    <property type="match status" value="1"/>
</dbReference>
<dbReference type="EMBL" id="JABACJ020000002">
    <property type="protein sequence ID" value="MBU3874845.1"/>
    <property type="molecule type" value="Genomic_DNA"/>
</dbReference>
<dbReference type="Pfam" id="PF12730">
    <property type="entry name" value="ABC2_membrane_4"/>
    <property type="match status" value="1"/>
</dbReference>
<feature type="transmembrane region" description="Helical" evidence="1">
    <location>
        <begin position="18"/>
        <end position="39"/>
    </location>
</feature>
<dbReference type="Proteomes" id="UP000723714">
    <property type="component" value="Unassembled WGS sequence"/>
</dbReference>
<keyword evidence="1" id="KW-0472">Membrane</keyword>
<reference evidence="2 3" key="1">
    <citation type="submission" date="2021-06" db="EMBL/GenBank/DDBJ databases">
        <title>Faecalicatena sp. nov. isolated from porcine feces.</title>
        <authorList>
            <person name="Oh B.S."/>
            <person name="Lee J.H."/>
        </authorList>
    </citation>
    <scope>NUCLEOTIDE SEQUENCE [LARGE SCALE GENOMIC DNA]</scope>
    <source>
        <strain evidence="2 3">AGMB00832</strain>
    </source>
</reference>
<feature type="transmembrane region" description="Helical" evidence="1">
    <location>
        <begin position="144"/>
        <end position="163"/>
    </location>
</feature>